<accession>A0ACC2U7C9</accession>
<reference evidence="1" key="1">
    <citation type="submission" date="2022-04" db="EMBL/GenBank/DDBJ databases">
        <title>Genome of the entomopathogenic fungus Entomophthora muscae.</title>
        <authorList>
            <person name="Elya C."/>
            <person name="Lovett B.R."/>
            <person name="Lee E."/>
            <person name="Macias A.M."/>
            <person name="Hajek A.E."/>
            <person name="De Bivort B.L."/>
            <person name="Kasson M.T."/>
            <person name="De Fine Licht H.H."/>
            <person name="Stajich J.E."/>
        </authorList>
    </citation>
    <scope>NUCLEOTIDE SEQUENCE</scope>
    <source>
        <strain evidence="1">Berkeley</strain>
    </source>
</reference>
<keyword evidence="2" id="KW-1185">Reference proteome</keyword>
<name>A0ACC2U7C9_9FUNG</name>
<evidence type="ECO:0000313" key="2">
    <source>
        <dbReference type="Proteomes" id="UP001165960"/>
    </source>
</evidence>
<gene>
    <name evidence="1" type="primary">ecm33_1</name>
    <name evidence="1" type="ORF">DSO57_1000230</name>
</gene>
<proteinExistence type="predicted"/>
<comment type="caution">
    <text evidence="1">The sequence shown here is derived from an EMBL/GenBank/DDBJ whole genome shotgun (WGS) entry which is preliminary data.</text>
</comment>
<dbReference type="EMBL" id="QTSX02001421">
    <property type="protein sequence ID" value="KAJ9082930.1"/>
    <property type="molecule type" value="Genomic_DNA"/>
</dbReference>
<sequence length="716" mass="79323">MLLFKSAVFFSSTWAVADLCQGNILLSIPHPMPKPLLTCKTIHGNVTVDNFLHAASSETLGPHASLLDHSSVHRIEGTLSFNKAVQPKYFPTLGEVDSLNISTKHHSFFSFSKPIKVGKDIFIVNLQLARNDIVTGIKLNTLKVMRSSGDLVLDKLTLVQGDIKLEQVTADFVNQLIPEVTTVEGDLSISLTSGGSLTLNVERIKGDIMVFATAELERVSFPKLKSFRSLYINTTLKYFHTSGLATWEYPPVFKIKGACLEGKVVAKFSSLRPAPQCGPEICDLIAYPWLEKNGLLGCNNTRDVAAKEEAPGYSTNQRKLKRRSLPGCEQYYLSPTKEYDSRCEGDCHGDIHINQQTTRFNCQTVQGDLIVTGYNSSLSNLKFVKGHLKINSSFDRGLRFPDLISIGNLMLIGVLIESDPFPSLTTVGSLRLSSTKGHVGLSDLVITDSLTISETELEFVTRIRLGDGCSVTLGDNNHLKSLSMYVVGNQVDVVRIYGNHNLSKVAMSGVSRVNEFSIENVRAKYLKFDFTEVSHLLVVKDCPYLEGIAFPLLQRVMGFLQISGNPMLEYYSFKSLYHIGNSLAVSDTKISILKMPIQKTVRSVEISNNQHLRYLKLPEIQQITGRLQVLGTAPRFKANLTKLNNHHIILIDADLKELDIDGQIFFSNHSYGKPKLQCYKSTGPSHQDPSVRLCHSSNCNLDSNSSVTVFGCHQTA</sequence>
<protein>
    <submittedName>
        <fullName evidence="1">Cell wall protein Ecm33</fullName>
    </submittedName>
</protein>
<evidence type="ECO:0000313" key="1">
    <source>
        <dbReference type="EMBL" id="KAJ9082930.1"/>
    </source>
</evidence>
<dbReference type="Proteomes" id="UP001165960">
    <property type="component" value="Unassembled WGS sequence"/>
</dbReference>
<organism evidence="1 2">
    <name type="scientific">Entomophthora muscae</name>
    <dbReference type="NCBI Taxonomy" id="34485"/>
    <lineage>
        <taxon>Eukaryota</taxon>
        <taxon>Fungi</taxon>
        <taxon>Fungi incertae sedis</taxon>
        <taxon>Zoopagomycota</taxon>
        <taxon>Entomophthoromycotina</taxon>
        <taxon>Entomophthoromycetes</taxon>
        <taxon>Entomophthorales</taxon>
        <taxon>Entomophthoraceae</taxon>
        <taxon>Entomophthora</taxon>
    </lineage>
</organism>